<name>A0A2R7YBS9_9ARCH</name>
<proteinExistence type="predicted"/>
<dbReference type="AlphaFoldDB" id="A0A2R7YBS9"/>
<evidence type="ECO:0000313" key="2">
    <source>
        <dbReference type="Proteomes" id="UP000244066"/>
    </source>
</evidence>
<reference evidence="1 2" key="1">
    <citation type="submission" date="2017-04" db="EMBL/GenBank/DDBJ databases">
        <title>Draft Aigarchaeota genome from a New Zealand hot spring.</title>
        <authorList>
            <person name="Reysenbach A.-L."/>
            <person name="Donaho J.A."/>
            <person name="Gerhart J."/>
            <person name="Kelley J.F."/>
            <person name="Kouba K."/>
            <person name="Podar M."/>
            <person name="Stott M."/>
        </authorList>
    </citation>
    <scope>NUCLEOTIDE SEQUENCE [LARGE SCALE GENOMIC DNA]</scope>
    <source>
        <strain evidence="1">NZ13_MG1</strain>
    </source>
</reference>
<evidence type="ECO:0000313" key="1">
    <source>
        <dbReference type="EMBL" id="PUA34352.1"/>
    </source>
</evidence>
<comment type="caution">
    <text evidence="1">The sequence shown here is derived from an EMBL/GenBank/DDBJ whole genome shotgun (WGS) entry which is preliminary data.</text>
</comment>
<accession>A0A2R7YBS9</accession>
<dbReference type="Proteomes" id="UP000244066">
    <property type="component" value="Unassembled WGS sequence"/>
</dbReference>
<protein>
    <submittedName>
        <fullName evidence="1">Uncharacterized protein</fullName>
    </submittedName>
</protein>
<dbReference type="EMBL" id="NDWU01000001">
    <property type="protein sequence ID" value="PUA34352.1"/>
    <property type="molecule type" value="Genomic_DNA"/>
</dbReference>
<organism evidence="1 2">
    <name type="scientific">Candidatus Terraquivivens tikiterensis</name>
    <dbReference type="NCBI Taxonomy" id="1980982"/>
    <lineage>
        <taxon>Archaea</taxon>
        <taxon>Nitrososphaerota</taxon>
        <taxon>Candidatus Wolframiiraptoraceae</taxon>
        <taxon>Candidatus Terraquivivens</taxon>
    </lineage>
</organism>
<sequence length="65" mass="7572">MNAVKKVRRSYANGYKYCSRCRVYHLTDKVRCPYCGTLLRNSPRKKKQSSNEKYVSVPAEILLTV</sequence>
<gene>
    <name evidence="1" type="ORF">B9J98_00470</name>
</gene>